<gene>
    <name evidence="2" type="ORF">LX32DRAFT_131926</name>
</gene>
<feature type="compositionally biased region" description="Polar residues" evidence="1">
    <location>
        <begin position="87"/>
        <end position="104"/>
    </location>
</feature>
<protein>
    <submittedName>
        <fullName evidence="2">Uncharacterized protein</fullName>
    </submittedName>
</protein>
<dbReference type="EMBL" id="MU842989">
    <property type="protein sequence ID" value="KAK2023729.1"/>
    <property type="molecule type" value="Genomic_DNA"/>
</dbReference>
<feature type="compositionally biased region" description="Low complexity" evidence="1">
    <location>
        <begin position="136"/>
        <end position="151"/>
    </location>
</feature>
<dbReference type="Proteomes" id="UP001232148">
    <property type="component" value="Unassembled WGS sequence"/>
</dbReference>
<evidence type="ECO:0000256" key="1">
    <source>
        <dbReference type="SAM" id="MobiDB-lite"/>
    </source>
</evidence>
<feature type="region of interest" description="Disordered" evidence="1">
    <location>
        <begin position="84"/>
        <end position="109"/>
    </location>
</feature>
<keyword evidence="3" id="KW-1185">Reference proteome</keyword>
<sequence>MRADNSYLDTISRPKAATGCASVMKPWINHVPSGVWTSTDHVSVDRVFYFVPILGHEGQYSSVDVGLPRHHLPVDGINKGLRRLQRGRNSTSRPRSSLRQQNHRSPGATRVAVLVGLRPTYYTGLAISTTWAIRAAAPSPTPPRSLSTRSAFSRPRAPFPSLRRTRRP</sequence>
<name>A0AAD9LWI5_9PEZI</name>
<organism evidence="2 3">
    <name type="scientific">Colletotrichum zoysiae</name>
    <dbReference type="NCBI Taxonomy" id="1216348"/>
    <lineage>
        <taxon>Eukaryota</taxon>
        <taxon>Fungi</taxon>
        <taxon>Dikarya</taxon>
        <taxon>Ascomycota</taxon>
        <taxon>Pezizomycotina</taxon>
        <taxon>Sordariomycetes</taxon>
        <taxon>Hypocreomycetidae</taxon>
        <taxon>Glomerellales</taxon>
        <taxon>Glomerellaceae</taxon>
        <taxon>Colletotrichum</taxon>
        <taxon>Colletotrichum graminicola species complex</taxon>
    </lineage>
</organism>
<feature type="region of interest" description="Disordered" evidence="1">
    <location>
        <begin position="136"/>
        <end position="168"/>
    </location>
</feature>
<dbReference type="AlphaFoldDB" id="A0AAD9LWI5"/>
<accession>A0AAD9LWI5</accession>
<proteinExistence type="predicted"/>
<evidence type="ECO:0000313" key="3">
    <source>
        <dbReference type="Proteomes" id="UP001232148"/>
    </source>
</evidence>
<comment type="caution">
    <text evidence="2">The sequence shown here is derived from an EMBL/GenBank/DDBJ whole genome shotgun (WGS) entry which is preliminary data.</text>
</comment>
<reference evidence="2" key="1">
    <citation type="submission" date="2021-06" db="EMBL/GenBank/DDBJ databases">
        <title>Comparative genomics, transcriptomics and evolutionary studies reveal genomic signatures of adaptation to plant cell wall in hemibiotrophic fungi.</title>
        <authorList>
            <consortium name="DOE Joint Genome Institute"/>
            <person name="Baroncelli R."/>
            <person name="Diaz J.F."/>
            <person name="Benocci T."/>
            <person name="Peng M."/>
            <person name="Battaglia E."/>
            <person name="Haridas S."/>
            <person name="Andreopoulos W."/>
            <person name="Labutti K."/>
            <person name="Pangilinan J."/>
            <person name="Floch G.L."/>
            <person name="Makela M.R."/>
            <person name="Henrissat B."/>
            <person name="Grigoriev I.V."/>
            <person name="Crouch J.A."/>
            <person name="De Vries R.P."/>
            <person name="Sukno S.A."/>
            <person name="Thon M.R."/>
        </authorList>
    </citation>
    <scope>NUCLEOTIDE SEQUENCE</scope>
    <source>
        <strain evidence="2">MAFF235873</strain>
    </source>
</reference>
<evidence type="ECO:0000313" key="2">
    <source>
        <dbReference type="EMBL" id="KAK2023729.1"/>
    </source>
</evidence>